<dbReference type="Gene3D" id="2.70.50.70">
    <property type="match status" value="1"/>
</dbReference>
<dbReference type="Proteomes" id="UP000326565">
    <property type="component" value="Unassembled WGS sequence"/>
</dbReference>
<comment type="function">
    <text evidence="5">Lytic polysaccharide monooxygenase (LMPO) that depolymerizes crystalline and amorphous polysaccharides via the oxidation of scissile alpha- or beta-(1-4)-glycosidic bonds, yielding C1 and/or C4 oxidation products. Catalysis by LPMOs requires the reduction of the active-site copper from Cu(II) to Cu(I) by a reducing agent and H(2)O(2) or O(2) as a cosubstrate.</text>
</comment>
<comment type="cofactor">
    <cofactor evidence="1">
        <name>Cu(2+)</name>
        <dbReference type="ChEBI" id="CHEBI:29036"/>
    </cofactor>
</comment>
<evidence type="ECO:0000256" key="3">
    <source>
        <dbReference type="ARBA" id="ARBA00022525"/>
    </source>
</evidence>
<dbReference type="GO" id="GO:0030248">
    <property type="term" value="F:cellulose binding"/>
    <property type="evidence" value="ECO:0007669"/>
    <property type="project" value="UniProtKB-UniRule"/>
</dbReference>
<keyword evidence="5" id="KW-0624">Polysaccharide degradation</keyword>
<evidence type="ECO:0000259" key="7">
    <source>
        <dbReference type="Pfam" id="PF03443"/>
    </source>
</evidence>
<dbReference type="InterPro" id="IPR049892">
    <property type="entry name" value="AA9"/>
</dbReference>
<dbReference type="OrthoDB" id="3496539at2759"/>
<organism evidence="8 9">
    <name type="scientific">Aspergillus leporis</name>
    <dbReference type="NCBI Taxonomy" id="41062"/>
    <lineage>
        <taxon>Eukaryota</taxon>
        <taxon>Fungi</taxon>
        <taxon>Dikarya</taxon>
        <taxon>Ascomycota</taxon>
        <taxon>Pezizomycotina</taxon>
        <taxon>Eurotiomycetes</taxon>
        <taxon>Eurotiomycetidae</taxon>
        <taxon>Eurotiales</taxon>
        <taxon>Aspergillaceae</taxon>
        <taxon>Aspergillus</taxon>
        <taxon>Aspergillus subgen. Circumdati</taxon>
    </lineage>
</organism>
<keyword evidence="6" id="KW-0732">Signal</keyword>
<name>A0A5N5XCV1_9EURO</name>
<comment type="catalytic activity">
    <reaction evidence="5">
        <text>[(1-&gt;4)-beta-D-glucosyl]n+m + reduced acceptor + O2 = 4-dehydro-beta-D-glucosyl-[(1-&gt;4)-beta-D-glucosyl]n-1 + [(1-&gt;4)-beta-D-glucosyl]m + acceptor + H2O.</text>
        <dbReference type="EC" id="1.14.99.56"/>
    </reaction>
</comment>
<accession>A0A5N5XCV1</accession>
<keyword evidence="4 5" id="KW-1015">Disulfide bond</keyword>
<evidence type="ECO:0000256" key="1">
    <source>
        <dbReference type="ARBA" id="ARBA00001973"/>
    </source>
</evidence>
<feature type="chain" id="PRO_5024925606" description="AA9 family lytic polysaccharide monooxygenase" evidence="6">
    <location>
        <begin position="21"/>
        <end position="281"/>
    </location>
</feature>
<dbReference type="EC" id="1.14.99.56" evidence="5"/>
<keyword evidence="8" id="KW-0378">Hydrolase</keyword>
<evidence type="ECO:0000313" key="8">
    <source>
        <dbReference type="EMBL" id="KAB8077000.1"/>
    </source>
</evidence>
<evidence type="ECO:0000256" key="5">
    <source>
        <dbReference type="RuleBase" id="RU368122"/>
    </source>
</evidence>
<dbReference type="GO" id="GO:0030245">
    <property type="term" value="P:cellulose catabolic process"/>
    <property type="evidence" value="ECO:0007669"/>
    <property type="project" value="UniProtKB-UniRule"/>
</dbReference>
<evidence type="ECO:0000256" key="2">
    <source>
        <dbReference type="ARBA" id="ARBA00004613"/>
    </source>
</evidence>
<keyword evidence="3 5" id="KW-0964">Secreted</keyword>
<keyword evidence="9" id="KW-1185">Reference proteome</keyword>
<keyword evidence="5" id="KW-0119">Carbohydrate metabolism</keyword>
<dbReference type="GO" id="GO:0008810">
    <property type="term" value="F:cellulase activity"/>
    <property type="evidence" value="ECO:0007669"/>
    <property type="project" value="UniProtKB-UniRule"/>
</dbReference>
<comment type="domain">
    <text evidence="5">Has a modular structure: an endo-beta-1,4-glucanase catalytic module at the N-terminus, a linker rich in serines and threonines, and a C-terminal carbohydrate-binding module (CBM).</text>
</comment>
<proteinExistence type="predicted"/>
<evidence type="ECO:0000256" key="6">
    <source>
        <dbReference type="SAM" id="SignalP"/>
    </source>
</evidence>
<reference evidence="8 9" key="1">
    <citation type="submission" date="2019-04" db="EMBL/GenBank/DDBJ databases">
        <title>Friends and foes A comparative genomics study of 23 Aspergillus species from section Flavi.</title>
        <authorList>
            <consortium name="DOE Joint Genome Institute"/>
            <person name="Kjaerbolling I."/>
            <person name="Vesth T."/>
            <person name="Frisvad J.C."/>
            <person name="Nybo J.L."/>
            <person name="Theobald S."/>
            <person name="Kildgaard S."/>
            <person name="Isbrandt T."/>
            <person name="Kuo A."/>
            <person name="Sato A."/>
            <person name="Lyhne E.K."/>
            <person name="Kogle M.E."/>
            <person name="Wiebenga A."/>
            <person name="Kun R.S."/>
            <person name="Lubbers R.J."/>
            <person name="Makela M.R."/>
            <person name="Barry K."/>
            <person name="Chovatia M."/>
            <person name="Clum A."/>
            <person name="Daum C."/>
            <person name="Haridas S."/>
            <person name="He G."/>
            <person name="LaButti K."/>
            <person name="Lipzen A."/>
            <person name="Mondo S."/>
            <person name="Riley R."/>
            <person name="Salamov A."/>
            <person name="Simmons B.A."/>
            <person name="Magnuson J.K."/>
            <person name="Henrissat B."/>
            <person name="Mortensen U.H."/>
            <person name="Larsen T.O."/>
            <person name="Devries R.P."/>
            <person name="Grigoriev I.V."/>
            <person name="Machida M."/>
            <person name="Baker S.E."/>
            <person name="Andersen M.R."/>
        </authorList>
    </citation>
    <scope>NUCLEOTIDE SEQUENCE [LARGE SCALE GENOMIC DNA]</scope>
    <source>
        <strain evidence="8 9">CBS 151.66</strain>
    </source>
</reference>
<dbReference type="PANTHER" id="PTHR33353:SF2">
    <property type="entry name" value="ENDO-BETA-1,4-GLUCANASE D"/>
    <property type="match status" value="1"/>
</dbReference>
<feature type="signal peptide" evidence="6">
    <location>
        <begin position="1"/>
        <end position="20"/>
    </location>
</feature>
<protein>
    <recommendedName>
        <fullName evidence="5">AA9 family lytic polysaccharide monooxygenase</fullName>
        <ecNumber evidence="5">1.14.99.56</ecNumber>
    </recommendedName>
    <alternativeName>
        <fullName evidence="5">Endo-beta-1,4-glucanase</fullName>
    </alternativeName>
    <alternativeName>
        <fullName evidence="5">Glycosyl hydrolase 61 family protein</fullName>
    </alternativeName>
</protein>
<evidence type="ECO:0000256" key="4">
    <source>
        <dbReference type="ARBA" id="ARBA00023157"/>
    </source>
</evidence>
<evidence type="ECO:0000313" key="9">
    <source>
        <dbReference type="Proteomes" id="UP000326565"/>
    </source>
</evidence>
<sequence length="281" mass="30142">MKFISSALLFTTAVLPLSSAHYTFSGLVVNDQQVGSDWQYIRQHTRGYMPTMHNEILENDFRCNKGASSGANTEVYTVKTGDKVALKQAFGGTGMKHPGPTQVYMSQAPSGVKNYDGSGDWFKVFEGLLCKQGSASALQNDAWCMYGEDRIEFTIPSNIPNGEYLVRAEHIAVHGAHDGNAEFYYSCAQVKVTGGSGSSIPQPKVKIPGVYKPTDSAVNFSVWGDKTSYPTIPGPEVVKGGQTRGSTTGSTSSIATVKRDQLVTGDYSGSLAARARAVISV</sequence>
<keyword evidence="5" id="KW-0136">Cellulose degradation</keyword>
<dbReference type="CDD" id="cd21175">
    <property type="entry name" value="LPMO_AA9"/>
    <property type="match status" value="1"/>
</dbReference>
<dbReference type="InterPro" id="IPR005103">
    <property type="entry name" value="AA9_LPMO"/>
</dbReference>
<feature type="domain" description="Auxiliary Activity family 9 catalytic" evidence="7">
    <location>
        <begin position="21"/>
        <end position="229"/>
    </location>
</feature>
<dbReference type="AlphaFoldDB" id="A0A5N5XCV1"/>
<dbReference type="EMBL" id="ML732173">
    <property type="protein sequence ID" value="KAB8077000.1"/>
    <property type="molecule type" value="Genomic_DNA"/>
</dbReference>
<dbReference type="Pfam" id="PF03443">
    <property type="entry name" value="AA9"/>
    <property type="match status" value="1"/>
</dbReference>
<comment type="subcellular location">
    <subcellularLocation>
        <location evidence="2 5">Secreted</location>
    </subcellularLocation>
</comment>
<dbReference type="PANTHER" id="PTHR33353">
    <property type="entry name" value="PUTATIVE (AFU_ORTHOLOGUE AFUA_1G12560)-RELATED"/>
    <property type="match status" value="1"/>
</dbReference>
<gene>
    <name evidence="8" type="ORF">BDV29DRAFT_154087</name>
</gene>
<dbReference type="GO" id="GO:0005576">
    <property type="term" value="C:extracellular region"/>
    <property type="evidence" value="ECO:0007669"/>
    <property type="project" value="UniProtKB-SubCell"/>
</dbReference>